<evidence type="ECO:0000259" key="2">
    <source>
        <dbReference type="Pfam" id="PF16043"/>
    </source>
</evidence>
<reference evidence="3 4" key="1">
    <citation type="journal article" date="2018" name="Genome Biol. Evol.">
        <title>Multiple Roots of Fruiting Body Formation in Amoebozoa.</title>
        <authorList>
            <person name="Hillmann F."/>
            <person name="Forbes G."/>
            <person name="Novohradska S."/>
            <person name="Ferling I."/>
            <person name="Riege K."/>
            <person name="Groth M."/>
            <person name="Westermann M."/>
            <person name="Marz M."/>
            <person name="Spaller T."/>
            <person name="Winckler T."/>
            <person name="Schaap P."/>
            <person name="Glockner G."/>
        </authorList>
    </citation>
    <scope>NUCLEOTIDE SEQUENCE [LARGE SCALE GENOMIC DNA]</scope>
    <source>
        <strain evidence="3 4">Jena</strain>
    </source>
</reference>
<dbReference type="Proteomes" id="UP000241769">
    <property type="component" value="Unassembled WGS sequence"/>
</dbReference>
<protein>
    <submittedName>
        <fullName evidence="3">Glutamine-rich protein 2-like</fullName>
    </submittedName>
</protein>
<name>A0A2P6MVZ5_9EUKA</name>
<accession>A0A2P6MVZ5</accession>
<feature type="region of interest" description="Disordered" evidence="1">
    <location>
        <begin position="165"/>
        <end position="269"/>
    </location>
</feature>
<proteinExistence type="predicted"/>
<dbReference type="InterPro" id="IPR032013">
    <property type="entry name" value="DUF4795"/>
</dbReference>
<evidence type="ECO:0000256" key="1">
    <source>
        <dbReference type="SAM" id="MobiDB-lite"/>
    </source>
</evidence>
<keyword evidence="4" id="KW-1185">Reference proteome</keyword>
<dbReference type="EMBL" id="MDYQ01000357">
    <property type="protein sequence ID" value="PRP75888.1"/>
    <property type="molecule type" value="Genomic_DNA"/>
</dbReference>
<feature type="compositionally biased region" description="Low complexity" evidence="1">
    <location>
        <begin position="205"/>
        <end position="216"/>
    </location>
</feature>
<dbReference type="InParanoid" id="A0A2P6MVZ5"/>
<feature type="domain" description="DUF4795" evidence="2">
    <location>
        <begin position="8"/>
        <end position="179"/>
    </location>
</feature>
<evidence type="ECO:0000313" key="4">
    <source>
        <dbReference type="Proteomes" id="UP000241769"/>
    </source>
</evidence>
<comment type="caution">
    <text evidence="3">The sequence shown here is derived from an EMBL/GenBank/DDBJ whole genome shotgun (WGS) entry which is preliminary data.</text>
</comment>
<gene>
    <name evidence="3" type="ORF">PROFUN_15489</name>
</gene>
<organism evidence="3 4">
    <name type="scientific">Planoprotostelium fungivorum</name>
    <dbReference type="NCBI Taxonomy" id="1890364"/>
    <lineage>
        <taxon>Eukaryota</taxon>
        <taxon>Amoebozoa</taxon>
        <taxon>Evosea</taxon>
        <taxon>Variosea</taxon>
        <taxon>Cavosteliida</taxon>
        <taxon>Cavosteliaceae</taxon>
        <taxon>Planoprotostelium</taxon>
    </lineage>
</organism>
<dbReference type="Pfam" id="PF16043">
    <property type="entry name" value="DUF4795"/>
    <property type="match status" value="1"/>
</dbReference>
<dbReference type="OrthoDB" id="5981048at2759"/>
<feature type="compositionally biased region" description="Basic and acidic residues" evidence="1">
    <location>
        <begin position="252"/>
        <end position="267"/>
    </location>
</feature>
<dbReference type="AlphaFoldDB" id="A0A2P6MVZ5"/>
<evidence type="ECO:0000313" key="3">
    <source>
        <dbReference type="EMBL" id="PRP75888.1"/>
    </source>
</evidence>
<sequence>MRTVEPVTMDVLTDNGHLKKIIEDMTFNVQTLFQTKADSLAVQRALSEKGDLKILTSKANRSYCEALVERVSKALTILTNRVDDHLLNVVPDTLQKIQLHQLKKSLAHKLDKSEYGGPSPVRGPEPTNELLSISQASNSDWGDGLASRTKPSQAFCLSCDRPIVRPGPGTRNPNIPLLPPSHPHSTTQRAMTSELQSRGGKKRTASSITGSSSGTTLPKPNGTTPLKAIHKREDEEDNKFPSITPHSPSRNDVARKNGPHVDLEHDSQLNNTTIRLVSFELAHPSEDHTDYTSADDAT</sequence>
<feature type="compositionally biased region" description="Polar residues" evidence="1">
    <location>
        <begin position="183"/>
        <end position="196"/>
    </location>
</feature>